<dbReference type="HOGENOM" id="CLU_066245_2_2_9"/>
<evidence type="ECO:0000256" key="5">
    <source>
        <dbReference type="RuleBase" id="RU361279"/>
    </source>
</evidence>
<reference evidence="6" key="1">
    <citation type="submission" date="2009-08" db="EMBL/GenBank/DDBJ databases">
        <authorList>
            <person name="Weinstock G."/>
            <person name="Sodergren E."/>
            <person name="Clifton S."/>
            <person name="Fulton L."/>
            <person name="Fulton B."/>
            <person name="Courtney L."/>
            <person name="Fronick C."/>
            <person name="Harrison M."/>
            <person name="Strong C."/>
            <person name="Farmer C."/>
            <person name="Delahaunty K."/>
            <person name="Markovic C."/>
            <person name="Hall O."/>
            <person name="Minx P."/>
            <person name="Tomlinson C."/>
            <person name="Mitreva M."/>
            <person name="Nelson J."/>
            <person name="Hou S."/>
            <person name="Wollam A."/>
            <person name="Pepin K.H."/>
            <person name="Johnson M."/>
            <person name="Bhonagiri V."/>
            <person name="Nash W.E."/>
            <person name="Warren W."/>
            <person name="Chinwalla A."/>
            <person name="Mardis E.R."/>
            <person name="Wilson R.K."/>
        </authorList>
    </citation>
    <scope>NUCLEOTIDE SEQUENCE [LARGE SCALE GENOMIC DNA]</scope>
    <source>
        <strain evidence="6">A2-165</strain>
    </source>
</reference>
<keyword evidence="2 4" id="KW-0547">Nucleotide-binding</keyword>
<dbReference type="NCBIfam" id="TIGR02727">
    <property type="entry name" value="MTHFS_bact"/>
    <property type="match status" value="1"/>
</dbReference>
<keyword evidence="7" id="KW-1185">Reference proteome</keyword>
<keyword evidence="5" id="KW-0479">Metal-binding</keyword>
<dbReference type="GO" id="GO:0046872">
    <property type="term" value="F:metal ion binding"/>
    <property type="evidence" value="ECO:0007669"/>
    <property type="project" value="UniProtKB-KW"/>
</dbReference>
<dbReference type="EC" id="6.3.3.2" evidence="5"/>
<evidence type="ECO:0000256" key="3">
    <source>
        <dbReference type="ARBA" id="ARBA00022840"/>
    </source>
</evidence>
<organism evidence="6 7">
    <name type="scientific">Faecalibacterium duncaniae (strain DSM 17677 / JCM 31915 / A2-165)</name>
    <name type="common">Faecalibacterium prausnitzii</name>
    <dbReference type="NCBI Taxonomy" id="411483"/>
    <lineage>
        <taxon>Bacteria</taxon>
        <taxon>Bacillati</taxon>
        <taxon>Bacillota</taxon>
        <taxon>Clostridia</taxon>
        <taxon>Eubacteriales</taxon>
        <taxon>Oscillospiraceae</taxon>
        <taxon>Faecalibacterium</taxon>
    </lineage>
</organism>
<evidence type="ECO:0000256" key="4">
    <source>
        <dbReference type="PIRSR" id="PIRSR006806-1"/>
    </source>
</evidence>
<dbReference type="GO" id="GO:0009396">
    <property type="term" value="P:folic acid-containing compound biosynthetic process"/>
    <property type="evidence" value="ECO:0007669"/>
    <property type="project" value="TreeGrafter"/>
</dbReference>
<evidence type="ECO:0000256" key="1">
    <source>
        <dbReference type="ARBA" id="ARBA00010638"/>
    </source>
</evidence>
<dbReference type="eggNOG" id="COG0212">
    <property type="taxonomic scope" value="Bacteria"/>
</dbReference>
<feature type="binding site" evidence="4">
    <location>
        <begin position="16"/>
        <end position="20"/>
    </location>
    <ligand>
        <name>ATP</name>
        <dbReference type="ChEBI" id="CHEBI:30616"/>
    </ligand>
</feature>
<evidence type="ECO:0000313" key="6">
    <source>
        <dbReference type="EMBL" id="EEU97088.1"/>
    </source>
</evidence>
<dbReference type="STRING" id="411483.FAEPRAA2165_01289"/>
<dbReference type="InterPro" id="IPR002698">
    <property type="entry name" value="FTHF_cligase"/>
</dbReference>
<feature type="binding site" evidence="4">
    <location>
        <begin position="144"/>
        <end position="152"/>
    </location>
    <ligand>
        <name>ATP</name>
        <dbReference type="ChEBI" id="CHEBI:30616"/>
    </ligand>
</feature>
<comment type="catalytic activity">
    <reaction evidence="5">
        <text>(6S)-5-formyl-5,6,7,8-tetrahydrofolate + ATP = (6R)-5,10-methenyltetrahydrofolate + ADP + phosphate</text>
        <dbReference type="Rhea" id="RHEA:10488"/>
        <dbReference type="ChEBI" id="CHEBI:30616"/>
        <dbReference type="ChEBI" id="CHEBI:43474"/>
        <dbReference type="ChEBI" id="CHEBI:57455"/>
        <dbReference type="ChEBI" id="CHEBI:57457"/>
        <dbReference type="ChEBI" id="CHEBI:456216"/>
        <dbReference type="EC" id="6.3.3.2"/>
    </reaction>
</comment>
<evidence type="ECO:0000313" key="7">
    <source>
        <dbReference type="Proteomes" id="UP000004619"/>
    </source>
</evidence>
<dbReference type="PANTHER" id="PTHR23407:SF1">
    <property type="entry name" value="5-FORMYLTETRAHYDROFOLATE CYCLO-LIGASE"/>
    <property type="match status" value="1"/>
</dbReference>
<dbReference type="PIRSF" id="PIRSF006806">
    <property type="entry name" value="FTHF_cligase"/>
    <property type="match status" value="1"/>
</dbReference>
<sequence length="204" mass="22381">MKFQGREVSMEIRDRKAAQRRAGILARRGLPQAERAAANAAICARLLAMPCFQKAENLLLYAAFGGEVDLAVLAEQAARLGKTVAYPVCGENFTLTAAVPGPDGWEVGAYGIRTPVLERAALIRPEVLDLVLVPCTAFDAACRRVGMGKGYYDRYLPRCRNAVALGVAFEAQRVPEAAAEEQDWRLDGFVTERKVYRGTDEFEL</sequence>
<comment type="similarity">
    <text evidence="1 5">Belongs to the 5-formyltetrahydrofolate cyclo-ligase family.</text>
</comment>
<dbReference type="EMBL" id="ACOP02000033">
    <property type="protein sequence ID" value="EEU97088.1"/>
    <property type="molecule type" value="Genomic_DNA"/>
</dbReference>
<comment type="caution">
    <text evidence="6">The sequence shown here is derived from an EMBL/GenBank/DDBJ whole genome shotgun (WGS) entry which is preliminary data.</text>
</comment>
<dbReference type="InterPro" id="IPR024185">
    <property type="entry name" value="FTHF_cligase-like_sf"/>
</dbReference>
<evidence type="ECO:0000256" key="2">
    <source>
        <dbReference type="ARBA" id="ARBA00022741"/>
    </source>
</evidence>
<dbReference type="Proteomes" id="UP000004619">
    <property type="component" value="Unassembled WGS sequence"/>
</dbReference>
<dbReference type="PANTHER" id="PTHR23407">
    <property type="entry name" value="ATPASE INHIBITOR/5-FORMYLTETRAHYDROFOLATE CYCLO-LIGASE"/>
    <property type="match status" value="1"/>
</dbReference>
<accession>C7H4S4</accession>
<name>C7H4S4_FAED2</name>
<keyword evidence="6" id="KW-0436">Ligase</keyword>
<dbReference type="GO" id="GO:0035999">
    <property type="term" value="P:tetrahydrofolate interconversion"/>
    <property type="evidence" value="ECO:0007669"/>
    <property type="project" value="TreeGrafter"/>
</dbReference>
<dbReference type="SUPFAM" id="SSF100950">
    <property type="entry name" value="NagB/RpiA/CoA transferase-like"/>
    <property type="match status" value="1"/>
</dbReference>
<comment type="cofactor">
    <cofactor evidence="5">
        <name>Mg(2+)</name>
        <dbReference type="ChEBI" id="CHEBI:18420"/>
    </cofactor>
</comment>
<dbReference type="InterPro" id="IPR037171">
    <property type="entry name" value="NagB/RpiA_transferase-like"/>
</dbReference>
<feature type="binding site" evidence="4">
    <location>
        <position position="67"/>
    </location>
    <ligand>
        <name>substrate</name>
    </ligand>
</feature>
<dbReference type="GO" id="GO:0005524">
    <property type="term" value="F:ATP binding"/>
    <property type="evidence" value="ECO:0007669"/>
    <property type="project" value="UniProtKB-KW"/>
</dbReference>
<dbReference type="PATRIC" id="fig|411483.3.peg.875"/>
<keyword evidence="3 4" id="KW-0067">ATP-binding</keyword>
<dbReference type="Pfam" id="PF01812">
    <property type="entry name" value="5-FTHF_cyc-lig"/>
    <property type="match status" value="1"/>
</dbReference>
<gene>
    <name evidence="6" type="ORF">FAEPRAA2165_01289</name>
</gene>
<dbReference type="AlphaFoldDB" id="C7H4S4"/>
<proteinExistence type="inferred from homology"/>
<dbReference type="GO" id="GO:0030272">
    <property type="term" value="F:5-formyltetrahydrofolate cyclo-ligase activity"/>
    <property type="evidence" value="ECO:0007669"/>
    <property type="project" value="UniProtKB-EC"/>
</dbReference>
<dbReference type="Gene3D" id="3.40.50.10420">
    <property type="entry name" value="NagB/RpiA/CoA transferase-like"/>
    <property type="match status" value="1"/>
</dbReference>
<keyword evidence="5" id="KW-0460">Magnesium</keyword>
<protein>
    <recommendedName>
        <fullName evidence="5">5-formyltetrahydrofolate cyclo-ligase</fullName>
        <ecNumber evidence="5">6.3.3.2</ecNumber>
    </recommendedName>
</protein>